<keyword evidence="2" id="KW-0812">Transmembrane</keyword>
<dbReference type="PANTHER" id="PTHR37544">
    <property type="entry name" value="SPRAY-RELATED"/>
    <property type="match status" value="1"/>
</dbReference>
<keyword evidence="2" id="KW-1133">Transmembrane helix</keyword>
<dbReference type="EMBL" id="JAZHXI010000025">
    <property type="protein sequence ID" value="KAL2059944.1"/>
    <property type="molecule type" value="Genomic_DNA"/>
</dbReference>
<protein>
    <submittedName>
        <fullName evidence="3">Uncharacterized protein</fullName>
    </submittedName>
</protein>
<name>A0ABR4BSB6_9HELO</name>
<comment type="caution">
    <text evidence="3">The sequence shown here is derived from an EMBL/GenBank/DDBJ whole genome shotgun (WGS) entry which is preliminary data.</text>
</comment>
<feature type="region of interest" description="Disordered" evidence="1">
    <location>
        <begin position="643"/>
        <end position="667"/>
    </location>
</feature>
<keyword evidence="4" id="KW-1185">Reference proteome</keyword>
<accession>A0ABR4BSB6</accession>
<feature type="transmembrane region" description="Helical" evidence="2">
    <location>
        <begin position="719"/>
        <end position="738"/>
    </location>
</feature>
<evidence type="ECO:0000256" key="2">
    <source>
        <dbReference type="SAM" id="Phobius"/>
    </source>
</evidence>
<dbReference type="Proteomes" id="UP001595075">
    <property type="component" value="Unassembled WGS sequence"/>
</dbReference>
<dbReference type="InterPro" id="IPR021840">
    <property type="entry name" value="DUF3433"/>
</dbReference>
<keyword evidence="2" id="KW-0472">Membrane</keyword>
<gene>
    <name evidence="3" type="ORF">VTL71DRAFT_10099</name>
</gene>
<evidence type="ECO:0000256" key="1">
    <source>
        <dbReference type="SAM" id="MobiDB-lite"/>
    </source>
</evidence>
<feature type="transmembrane region" description="Helical" evidence="2">
    <location>
        <begin position="131"/>
        <end position="150"/>
    </location>
</feature>
<proteinExistence type="predicted"/>
<dbReference type="Pfam" id="PF11915">
    <property type="entry name" value="DUF3433"/>
    <property type="match status" value="2"/>
</dbReference>
<feature type="transmembrane region" description="Helical" evidence="2">
    <location>
        <begin position="544"/>
        <end position="574"/>
    </location>
</feature>
<organism evidence="3 4">
    <name type="scientific">Oculimacula yallundae</name>
    <dbReference type="NCBI Taxonomy" id="86028"/>
    <lineage>
        <taxon>Eukaryota</taxon>
        <taxon>Fungi</taxon>
        <taxon>Dikarya</taxon>
        <taxon>Ascomycota</taxon>
        <taxon>Pezizomycotina</taxon>
        <taxon>Leotiomycetes</taxon>
        <taxon>Helotiales</taxon>
        <taxon>Ploettnerulaceae</taxon>
        <taxon>Oculimacula</taxon>
    </lineage>
</organism>
<reference evidence="3 4" key="1">
    <citation type="journal article" date="2024" name="Commun. Biol.">
        <title>Comparative genomic analysis of thermophilic fungi reveals convergent evolutionary adaptations and gene losses.</title>
        <authorList>
            <person name="Steindorff A.S."/>
            <person name="Aguilar-Pontes M.V."/>
            <person name="Robinson A.J."/>
            <person name="Andreopoulos B."/>
            <person name="LaButti K."/>
            <person name="Kuo A."/>
            <person name="Mondo S."/>
            <person name="Riley R."/>
            <person name="Otillar R."/>
            <person name="Haridas S."/>
            <person name="Lipzen A."/>
            <person name="Grimwood J."/>
            <person name="Schmutz J."/>
            <person name="Clum A."/>
            <person name="Reid I.D."/>
            <person name="Moisan M.C."/>
            <person name="Butler G."/>
            <person name="Nguyen T.T.M."/>
            <person name="Dewar K."/>
            <person name="Conant G."/>
            <person name="Drula E."/>
            <person name="Henrissat B."/>
            <person name="Hansel C."/>
            <person name="Singer S."/>
            <person name="Hutchinson M.I."/>
            <person name="de Vries R.P."/>
            <person name="Natvig D.O."/>
            <person name="Powell A.J."/>
            <person name="Tsang A."/>
            <person name="Grigoriev I.V."/>
        </authorList>
    </citation>
    <scope>NUCLEOTIDE SEQUENCE [LARGE SCALE GENOMIC DNA]</scope>
    <source>
        <strain evidence="3 4">CBS 494.80</strain>
    </source>
</reference>
<sequence>MSEPFSLLQSNLSFVPMRYSPLVKSKPAPIVSVKTVHSELYPETSHGRKPIGWLRWLPWMKSEAVEHNAGCRISWMPATLRVPILGSFVLVSLAIIIILEVLSNISSRPSNGGGLAFAPSTDDIPTGVTFGYLYLPTILAVSYSLLWSWVDLDTKRLEPWFQMSKPAGATADDSLLLQYPFDFLPFIPITAFRRRHWAVFLAGTTMILIFWVITPLQSAIFNTGTVTRLIPTDVGTSAGLVPVESQTALLNVNFLNTAYGMSWLKQQLPPFTTSDFALLPFEPAASASPTSPAESWSANTEVYSTSLNCTPADVVIEPKGYKFDNGRGCSVSQVVLATTTFDTQYMVAYIGYHGNAVLEWSLKNPNCSEEHSNNFLAVWASRDSLLQPGIYKNLTALFCRPSYIVENMYVKVNASDGMVATQDLLPPTVSEKKVEDIFNTTNFEYLLGVGFQPELKRGNFQDTALLEQFPQLQDYNLTWPVSNMVGFGIALNTTSVAGLADPLQLHSAFERAHKLLFAVAFSTLAVRNRTALDDIRPGMKQDTVAAIILVRTISVVVEVALAVIILLAVSLWYYSSKRPNHLVRDPASIADVMSAVQHESVSGLFRNNGTMAAEVLSQEISSKIFSIDNVQVHGKPSLRLLAKSPSNQDSSLRTSTSSTDVSSGSFKPVRPAELKSVVGYVLVLVLLSSMGGITFLNMWSQKRNGITLPSRNLIVLSILQNYLPTVFATLLEPVWVILNRILCLLQPFDELRKGNATSTKTIQAKYTSLPPQLVVWRAIKSGHFLLAAVCVIAVTTNILAVALSGLIIQGSASEAVPMQSFQQITPKFSGLPIRNNTFNINYYSHFYTAMSNITGGTPLPPWIDQHRAYLPFKIGAVPVTTGSGNPLALVDIQGTTSGFGAALKCFELSPDQASDNSVLFKVLPDIDSVDFSTSHLLENGTKIECMGNQLHHGTNGTKVKIGELPTGMTAFEAFNPMISVDDLEDGGFCQTLLVAGWVRLGADGTPQPPGVLSNSTNFDRNLTSIFIGCRPQLQVASYNVSVDTGGHILSAQQISNFSSDTAAYFPASSNVTALLSEANGLIGAANSNGFSWHNDSFTSDWFNSLLGQTIHSDALVDPRAPLPSLGNATAITETLYIQLFALLLGLNTDVFVKAEGADIANLILDVVVMEERLFISRVMFIMALILFGFQVIVAVMYYTHRPRRFLPRMPTSIASIIAFVAASRAVEDFDEKDAKGQSGEEQRYAYGRFIGTDGKTHVGIERHRFVVPLKSQNPAVKRKRWGKDKDQSLTWI</sequence>
<feature type="compositionally biased region" description="Low complexity" evidence="1">
    <location>
        <begin position="650"/>
        <end position="665"/>
    </location>
</feature>
<dbReference type="PANTHER" id="PTHR37544:SF3">
    <property type="entry name" value="SPRAY"/>
    <property type="match status" value="1"/>
</dbReference>
<feature type="transmembrane region" description="Helical" evidence="2">
    <location>
        <begin position="784"/>
        <end position="808"/>
    </location>
</feature>
<evidence type="ECO:0000313" key="3">
    <source>
        <dbReference type="EMBL" id="KAL2059944.1"/>
    </source>
</evidence>
<feature type="transmembrane region" description="Helical" evidence="2">
    <location>
        <begin position="82"/>
        <end position="102"/>
    </location>
</feature>
<feature type="non-terminal residue" evidence="3">
    <location>
        <position position="1292"/>
    </location>
</feature>
<feature type="transmembrane region" description="Helical" evidence="2">
    <location>
        <begin position="1178"/>
        <end position="1199"/>
    </location>
</feature>
<feature type="transmembrane region" description="Helical" evidence="2">
    <location>
        <begin position="197"/>
        <end position="214"/>
    </location>
</feature>
<feature type="transmembrane region" description="Helical" evidence="2">
    <location>
        <begin position="677"/>
        <end position="699"/>
    </location>
</feature>
<evidence type="ECO:0000313" key="4">
    <source>
        <dbReference type="Proteomes" id="UP001595075"/>
    </source>
</evidence>